<keyword evidence="1 3" id="KW-0732">Signal</keyword>
<reference evidence="4" key="1">
    <citation type="journal article" date="2021" name="Genome Biol. Evol.">
        <title>A High-Quality Reference Genome for a Parasitic Bivalve with Doubly Uniparental Inheritance (Bivalvia: Unionida).</title>
        <authorList>
            <person name="Smith C.H."/>
        </authorList>
    </citation>
    <scope>NUCLEOTIDE SEQUENCE</scope>
    <source>
        <strain evidence="4">CHS0354</strain>
    </source>
</reference>
<reference evidence="4" key="2">
    <citation type="journal article" date="2021" name="Genome Biol. Evol.">
        <title>Developing a high-quality reference genome for a parasitic bivalve with doubly uniparental inheritance (Bivalvia: Unionida).</title>
        <authorList>
            <person name="Smith C.H."/>
        </authorList>
    </citation>
    <scope>NUCLEOTIDE SEQUENCE</scope>
    <source>
        <strain evidence="4">CHS0354</strain>
        <tissue evidence="4">Mantle</tissue>
    </source>
</reference>
<protein>
    <recommendedName>
        <fullName evidence="6">Protein sleepless</fullName>
    </recommendedName>
</protein>
<gene>
    <name evidence="4" type="ORF">CHS0354_020646</name>
</gene>
<dbReference type="GO" id="GO:0032222">
    <property type="term" value="P:regulation of synaptic transmission, cholinergic"/>
    <property type="evidence" value="ECO:0007669"/>
    <property type="project" value="InterPro"/>
</dbReference>
<keyword evidence="2" id="KW-0325">Glycoprotein</keyword>
<evidence type="ECO:0008006" key="6">
    <source>
        <dbReference type="Google" id="ProtNLM"/>
    </source>
</evidence>
<proteinExistence type="predicted"/>
<dbReference type="Pfam" id="PF17064">
    <property type="entry name" value="QVR"/>
    <property type="match status" value="1"/>
</dbReference>
<evidence type="ECO:0000256" key="1">
    <source>
        <dbReference type="ARBA" id="ARBA00022729"/>
    </source>
</evidence>
<dbReference type="InterPro" id="IPR031424">
    <property type="entry name" value="QVR-like"/>
</dbReference>
<organism evidence="4 5">
    <name type="scientific">Potamilus streckersoni</name>
    <dbReference type="NCBI Taxonomy" id="2493646"/>
    <lineage>
        <taxon>Eukaryota</taxon>
        <taxon>Metazoa</taxon>
        <taxon>Spiralia</taxon>
        <taxon>Lophotrochozoa</taxon>
        <taxon>Mollusca</taxon>
        <taxon>Bivalvia</taxon>
        <taxon>Autobranchia</taxon>
        <taxon>Heteroconchia</taxon>
        <taxon>Palaeoheterodonta</taxon>
        <taxon>Unionida</taxon>
        <taxon>Unionoidea</taxon>
        <taxon>Unionidae</taxon>
        <taxon>Ambleminae</taxon>
        <taxon>Lampsilini</taxon>
        <taxon>Potamilus</taxon>
    </lineage>
</organism>
<dbReference type="InterPro" id="IPR050975">
    <property type="entry name" value="Sleep_regulator"/>
</dbReference>
<dbReference type="GO" id="GO:0030431">
    <property type="term" value="P:sleep"/>
    <property type="evidence" value="ECO:0007669"/>
    <property type="project" value="InterPro"/>
</dbReference>
<dbReference type="PANTHER" id="PTHR33562">
    <property type="entry name" value="ATILLA, ISOFORM B-RELATED-RELATED"/>
    <property type="match status" value="1"/>
</dbReference>
<sequence>MDASRELSFVFFTIVIILMLVQKGLGIRCYECNSKDNAHCLNLKSAPENVTKSFEIDCDGLPGDKIYTKCRVIIQNVESDPERIIRQCATHGPDKCYYRVGTSKIRMDYCHCQANLCNSAVTSVPGIKLSLIMACFLYLYRLVV</sequence>
<dbReference type="PANTHER" id="PTHR33562:SF2">
    <property type="entry name" value="PROTEIN QUIVER"/>
    <property type="match status" value="1"/>
</dbReference>
<feature type="signal peptide" evidence="3">
    <location>
        <begin position="1"/>
        <end position="26"/>
    </location>
</feature>
<accession>A0AAE0T315</accession>
<name>A0AAE0T315_9BIVA</name>
<dbReference type="AlphaFoldDB" id="A0AAE0T315"/>
<comment type="caution">
    <text evidence="4">The sequence shown here is derived from an EMBL/GenBank/DDBJ whole genome shotgun (WGS) entry which is preliminary data.</text>
</comment>
<dbReference type="Proteomes" id="UP001195483">
    <property type="component" value="Unassembled WGS sequence"/>
</dbReference>
<dbReference type="EMBL" id="JAEAOA010001258">
    <property type="protein sequence ID" value="KAK3602583.1"/>
    <property type="molecule type" value="Genomic_DNA"/>
</dbReference>
<evidence type="ECO:0000313" key="5">
    <source>
        <dbReference type="Proteomes" id="UP001195483"/>
    </source>
</evidence>
<feature type="chain" id="PRO_5042052826" description="Protein sleepless" evidence="3">
    <location>
        <begin position="27"/>
        <end position="144"/>
    </location>
</feature>
<evidence type="ECO:0000256" key="2">
    <source>
        <dbReference type="ARBA" id="ARBA00023180"/>
    </source>
</evidence>
<keyword evidence="5" id="KW-1185">Reference proteome</keyword>
<evidence type="ECO:0000256" key="3">
    <source>
        <dbReference type="SAM" id="SignalP"/>
    </source>
</evidence>
<evidence type="ECO:0000313" key="4">
    <source>
        <dbReference type="EMBL" id="KAK3602583.1"/>
    </source>
</evidence>
<reference evidence="4" key="3">
    <citation type="submission" date="2023-05" db="EMBL/GenBank/DDBJ databases">
        <authorList>
            <person name="Smith C.H."/>
        </authorList>
    </citation>
    <scope>NUCLEOTIDE SEQUENCE</scope>
    <source>
        <strain evidence="4">CHS0354</strain>
        <tissue evidence="4">Mantle</tissue>
    </source>
</reference>